<protein>
    <recommendedName>
        <fullName evidence="1">SWIM-type domain-containing protein</fullName>
    </recommendedName>
</protein>
<evidence type="ECO:0000313" key="2">
    <source>
        <dbReference type="EMBL" id="KKK41412.1"/>
    </source>
</evidence>
<dbReference type="PROSITE" id="PS50966">
    <property type="entry name" value="ZF_SWIM"/>
    <property type="match status" value="1"/>
</dbReference>
<dbReference type="EMBL" id="LAZR01070403">
    <property type="protein sequence ID" value="KKK41412.1"/>
    <property type="molecule type" value="Genomic_DNA"/>
</dbReference>
<feature type="domain" description="SWIM-type" evidence="1">
    <location>
        <begin position="17"/>
        <end position="58"/>
    </location>
</feature>
<comment type="caution">
    <text evidence="2">The sequence shown here is derived from an EMBL/GenBank/DDBJ whole genome shotgun (WGS) entry which is preliminary data.</text>
</comment>
<dbReference type="InterPro" id="IPR007527">
    <property type="entry name" value="Znf_SWIM"/>
</dbReference>
<reference evidence="2" key="1">
    <citation type="journal article" date="2015" name="Nature">
        <title>Complex archaea that bridge the gap between prokaryotes and eukaryotes.</title>
        <authorList>
            <person name="Spang A."/>
            <person name="Saw J.H."/>
            <person name="Jorgensen S.L."/>
            <person name="Zaremba-Niedzwiedzka K."/>
            <person name="Martijn J."/>
            <person name="Lind A.E."/>
            <person name="van Eijk R."/>
            <person name="Schleper C."/>
            <person name="Guy L."/>
            <person name="Ettema T.J."/>
        </authorList>
    </citation>
    <scope>NUCLEOTIDE SEQUENCE</scope>
</reference>
<evidence type="ECO:0000259" key="1">
    <source>
        <dbReference type="PROSITE" id="PS50966"/>
    </source>
</evidence>
<proteinExistence type="predicted"/>
<accession>A0A0F8VAK0</accession>
<organism evidence="2">
    <name type="scientific">marine sediment metagenome</name>
    <dbReference type="NCBI Taxonomy" id="412755"/>
    <lineage>
        <taxon>unclassified sequences</taxon>
        <taxon>metagenomes</taxon>
        <taxon>ecological metagenomes</taxon>
    </lineage>
</organism>
<sequence>MLETVSYAQSFTTDKKYEIKRDKETGNLVCNCPAWRFQKKPAKFRRCKHITRFLEDIGVLWKIVQ</sequence>
<gene>
    <name evidence="2" type="ORF">LCGC14_2724240</name>
</gene>
<dbReference type="AlphaFoldDB" id="A0A0F8VAK0"/>
<name>A0A0F8VAK0_9ZZZZ</name>
<dbReference type="GO" id="GO:0008270">
    <property type="term" value="F:zinc ion binding"/>
    <property type="evidence" value="ECO:0007669"/>
    <property type="project" value="InterPro"/>
</dbReference>